<feature type="domain" description="Glycosyltransferase 2-like" evidence="1">
    <location>
        <begin position="9"/>
        <end position="165"/>
    </location>
</feature>
<dbReference type="RefSeq" id="WP_083579921.1">
    <property type="nucleotide sequence ID" value="NZ_LN889782.1"/>
</dbReference>
<dbReference type="InterPro" id="IPR001173">
    <property type="entry name" value="Glyco_trans_2-like"/>
</dbReference>
<name>A0A1J1LFW7_9CYAN</name>
<dbReference type="AlphaFoldDB" id="A0A1J1LFW7"/>
<gene>
    <name evidence="2" type="ORF">PL9214291052</name>
</gene>
<dbReference type="OrthoDB" id="440227at2"/>
<proteinExistence type="predicted"/>
<dbReference type="GO" id="GO:0016740">
    <property type="term" value="F:transferase activity"/>
    <property type="evidence" value="ECO:0007669"/>
    <property type="project" value="UniProtKB-KW"/>
</dbReference>
<dbReference type="Proteomes" id="UP000184315">
    <property type="component" value="Unassembled WGS sequence"/>
</dbReference>
<dbReference type="InterPro" id="IPR050834">
    <property type="entry name" value="Glycosyltransf_2"/>
</dbReference>
<dbReference type="EMBL" id="CZDF01000132">
    <property type="protein sequence ID" value="CUR31461.1"/>
    <property type="molecule type" value="Genomic_DNA"/>
</dbReference>
<dbReference type="STRING" id="671072.PL9214291052"/>
<sequence length="649" mass="75623">MIKLQPKVSVVIPTYNYAHFIRETIESVINQNFKDYEIIVIDDGSTDNTREILQPYFDRIYYVYQNNQGLSEARNHGIRLAKGKWVIFLDADDFFLPNILTELVGVFEAQPSLGLVICGWHMTNEQGKIISTVELWKGLPKLDLEAWVQWRPLLPSATLFRKDWLEQVGGFQTEAFPAEDIDCVLRMVVQGCQSDWLRKAGVCYRQHGKTITQNTPRQAQAFERLYDRFFARADLPISVRQLENSTRYNSLIWTAWRLYHTGRFEEMGQYFRKSLNYTVNTPASIISSWIEFLVTNCSSYGYELDVYSLTQSPVWQELMIYTLSWKKPRVSIIIPAYNAGQYIQQSLDSIFNQTYSDYEVIVVDDGSTDNTSKVLESYRERIRYVYQENQGVSEARNHGLYLARGELIALLDADDWFLPHKLEEQVAIFDTQPFLAIVNSGFRIINEYNEVIRDVEWWHSISELTEQTWLLYKPVLPSAMMFRREWLQKVGGFDSRLTAGEDIDIVLRMVALGCKATWLPKVTACYRIHQSSATLRNTPKQARCTEKMLDNFFAQSNLPESMRALECQSRYQTLVWIAWLLYHTGYLPEMAEYLHKSLDYTSDSWAKTISDWITSFANNTKGFGYDFDSYALTQSQEWKWILSKIGIET</sequence>
<dbReference type="PANTHER" id="PTHR43685:SF11">
    <property type="entry name" value="GLYCOSYLTRANSFERASE TAGX-RELATED"/>
    <property type="match status" value="1"/>
</dbReference>
<protein>
    <submittedName>
        <fullName evidence="2">Glycosyl transferase family 2</fullName>
    </submittedName>
</protein>
<accession>A0A1J1LFW7</accession>
<organism evidence="2 3">
    <name type="scientific">Planktothrix tepida PCC 9214</name>
    <dbReference type="NCBI Taxonomy" id="671072"/>
    <lineage>
        <taxon>Bacteria</taxon>
        <taxon>Bacillati</taxon>
        <taxon>Cyanobacteriota</taxon>
        <taxon>Cyanophyceae</taxon>
        <taxon>Oscillatoriophycideae</taxon>
        <taxon>Oscillatoriales</taxon>
        <taxon>Microcoleaceae</taxon>
        <taxon>Planktothrix</taxon>
    </lineage>
</organism>
<reference evidence="3" key="1">
    <citation type="submission" date="2015-10" db="EMBL/GenBank/DDBJ databases">
        <authorList>
            <person name="Regsiter A."/>
            <person name="william w."/>
        </authorList>
    </citation>
    <scope>NUCLEOTIDE SEQUENCE [LARGE SCALE GENOMIC DNA]</scope>
</reference>
<dbReference type="SUPFAM" id="SSF53448">
    <property type="entry name" value="Nucleotide-diphospho-sugar transferases"/>
    <property type="match status" value="2"/>
</dbReference>
<keyword evidence="2" id="KW-0808">Transferase</keyword>
<keyword evidence="3" id="KW-1185">Reference proteome</keyword>
<feature type="domain" description="Glycosyltransferase 2-like" evidence="1">
    <location>
        <begin position="331"/>
        <end position="490"/>
    </location>
</feature>
<dbReference type="PANTHER" id="PTHR43685">
    <property type="entry name" value="GLYCOSYLTRANSFERASE"/>
    <property type="match status" value="1"/>
</dbReference>
<evidence type="ECO:0000313" key="2">
    <source>
        <dbReference type="EMBL" id="CUR31461.1"/>
    </source>
</evidence>
<dbReference type="Gene3D" id="3.90.550.10">
    <property type="entry name" value="Spore Coat Polysaccharide Biosynthesis Protein SpsA, Chain A"/>
    <property type="match status" value="2"/>
</dbReference>
<dbReference type="InterPro" id="IPR029044">
    <property type="entry name" value="Nucleotide-diphossugar_trans"/>
</dbReference>
<evidence type="ECO:0000313" key="3">
    <source>
        <dbReference type="Proteomes" id="UP000184315"/>
    </source>
</evidence>
<evidence type="ECO:0000259" key="1">
    <source>
        <dbReference type="Pfam" id="PF00535"/>
    </source>
</evidence>
<dbReference type="Pfam" id="PF00535">
    <property type="entry name" value="Glycos_transf_2"/>
    <property type="match status" value="2"/>
</dbReference>